<keyword evidence="3" id="KW-1185">Reference proteome</keyword>
<evidence type="ECO:0000313" key="3">
    <source>
        <dbReference type="Proteomes" id="UP000705823"/>
    </source>
</evidence>
<keyword evidence="1" id="KW-0812">Transmembrane</keyword>
<evidence type="ECO:0000313" key="2">
    <source>
        <dbReference type="EMBL" id="TQQ79266.1"/>
    </source>
</evidence>
<feature type="transmembrane region" description="Helical" evidence="1">
    <location>
        <begin position="31"/>
        <end position="51"/>
    </location>
</feature>
<evidence type="ECO:0000256" key="1">
    <source>
        <dbReference type="SAM" id="Phobius"/>
    </source>
</evidence>
<name>A0A8J8PAF8_9EURY</name>
<accession>A0A8J8PAF8</accession>
<comment type="caution">
    <text evidence="2">The sequence shown here is derived from an EMBL/GenBank/DDBJ whole genome shotgun (WGS) entry which is preliminary data.</text>
</comment>
<organism evidence="2 3">
    <name type="scientific">Halonotius terrestris</name>
    <dbReference type="NCBI Taxonomy" id="2487750"/>
    <lineage>
        <taxon>Archaea</taxon>
        <taxon>Methanobacteriati</taxon>
        <taxon>Methanobacteriota</taxon>
        <taxon>Stenosarchaea group</taxon>
        <taxon>Halobacteria</taxon>
        <taxon>Halobacteriales</taxon>
        <taxon>Haloferacaceae</taxon>
        <taxon>Halonotius</taxon>
    </lineage>
</organism>
<dbReference type="RefSeq" id="WP_142980302.1">
    <property type="nucleotide sequence ID" value="NZ_RKLU01000005.1"/>
</dbReference>
<feature type="transmembrane region" description="Helical" evidence="1">
    <location>
        <begin position="7"/>
        <end position="25"/>
    </location>
</feature>
<gene>
    <name evidence="2" type="ORF">EGH24_11580</name>
</gene>
<dbReference type="AlphaFoldDB" id="A0A8J8PAF8"/>
<keyword evidence="1" id="KW-0472">Membrane</keyword>
<dbReference type="Proteomes" id="UP000705823">
    <property type="component" value="Unassembled WGS sequence"/>
</dbReference>
<reference evidence="2" key="1">
    <citation type="submission" date="2019-02" db="EMBL/GenBank/DDBJ databases">
        <title>Halonotius sp. a new haloarchaeum isolated from saline soil.</title>
        <authorList>
            <person name="Duran-Viseras A."/>
            <person name="Sanchez-Porro C."/>
            <person name="Ventosa A."/>
        </authorList>
    </citation>
    <scope>NUCLEOTIDE SEQUENCE</scope>
    <source>
        <strain evidence="2">F15B</strain>
    </source>
</reference>
<dbReference type="EMBL" id="RKLU01000005">
    <property type="protein sequence ID" value="TQQ79266.1"/>
    <property type="molecule type" value="Genomic_DNA"/>
</dbReference>
<dbReference type="OrthoDB" id="338383at2157"/>
<keyword evidence="1" id="KW-1133">Transmembrane helix</keyword>
<sequence length="59" mass="6564">MSSVNTIELVMTVGMGVVMAALLVWADYLTVPSSITFISMVVIGFIAMRAIRGRKWSWR</sequence>
<protein>
    <submittedName>
        <fullName evidence="2">Uncharacterized protein</fullName>
    </submittedName>
</protein>
<proteinExistence type="predicted"/>